<dbReference type="Pfam" id="PF08718">
    <property type="entry name" value="GLTP"/>
    <property type="match status" value="1"/>
</dbReference>
<keyword evidence="3" id="KW-0862">Zinc</keyword>
<dbReference type="SUPFAM" id="SSF57903">
    <property type="entry name" value="FYVE/PHD zinc finger"/>
    <property type="match status" value="1"/>
</dbReference>
<dbReference type="InterPro" id="IPR000306">
    <property type="entry name" value="Znf_FYVE"/>
</dbReference>
<dbReference type="InterPro" id="IPR014830">
    <property type="entry name" value="Glycolipid_transfer_prot_dom"/>
</dbReference>
<dbReference type="GO" id="GO:1902387">
    <property type="term" value="F:ceramide 1-phosphate binding"/>
    <property type="evidence" value="ECO:0007669"/>
    <property type="project" value="TreeGrafter"/>
</dbReference>
<dbReference type="Gene3D" id="1.10.3520.10">
    <property type="entry name" value="Glycolipid transfer protein"/>
    <property type="match status" value="1"/>
</dbReference>
<protein>
    <submittedName>
        <fullName evidence="8">Aste57867_7884 protein</fullName>
    </submittedName>
</protein>
<keyword evidence="9" id="KW-1185">Reference proteome</keyword>
<dbReference type="InterPro" id="IPR011011">
    <property type="entry name" value="Znf_FYVE_PHD"/>
</dbReference>
<evidence type="ECO:0000256" key="4">
    <source>
        <dbReference type="PROSITE-ProRule" id="PRU00091"/>
    </source>
</evidence>
<keyword evidence="2 4" id="KW-0863">Zinc-finger</keyword>
<organism evidence="8 9">
    <name type="scientific">Aphanomyces stellatus</name>
    <dbReference type="NCBI Taxonomy" id="120398"/>
    <lineage>
        <taxon>Eukaryota</taxon>
        <taxon>Sar</taxon>
        <taxon>Stramenopiles</taxon>
        <taxon>Oomycota</taxon>
        <taxon>Saprolegniomycetes</taxon>
        <taxon>Saprolegniales</taxon>
        <taxon>Verrucalvaceae</taxon>
        <taxon>Aphanomyces</taxon>
    </lineage>
</organism>
<dbReference type="GO" id="GO:0005829">
    <property type="term" value="C:cytosol"/>
    <property type="evidence" value="ECO:0007669"/>
    <property type="project" value="TreeGrafter"/>
</dbReference>
<dbReference type="PROSITE" id="PS50178">
    <property type="entry name" value="ZF_FYVE"/>
    <property type="match status" value="1"/>
</dbReference>
<dbReference type="EMBL" id="VJMH01004993">
    <property type="protein sequence ID" value="KAF0701688.1"/>
    <property type="molecule type" value="Genomic_DNA"/>
</dbReference>
<name>A0A485KIX0_9STRA</name>
<dbReference type="Proteomes" id="UP000332933">
    <property type="component" value="Unassembled WGS sequence"/>
</dbReference>
<evidence type="ECO:0000256" key="5">
    <source>
        <dbReference type="SAM" id="MobiDB-lite"/>
    </source>
</evidence>
<dbReference type="AlphaFoldDB" id="A0A485KIX0"/>
<evidence type="ECO:0000313" key="7">
    <source>
        <dbReference type="EMBL" id="KAF0701688.1"/>
    </source>
</evidence>
<dbReference type="SUPFAM" id="SSF110004">
    <property type="entry name" value="Glycolipid transfer protein, GLTP"/>
    <property type="match status" value="1"/>
</dbReference>
<reference evidence="8 9" key="1">
    <citation type="submission" date="2019-03" db="EMBL/GenBank/DDBJ databases">
        <authorList>
            <person name="Gaulin E."/>
            <person name="Dumas B."/>
        </authorList>
    </citation>
    <scope>NUCLEOTIDE SEQUENCE [LARGE SCALE GENOMIC DNA]</scope>
    <source>
        <strain evidence="8">CBS 568.67</strain>
    </source>
</reference>
<sequence length="495" mass="53564">MADGTSTPPRPATPTTPPRVLTPTGSPTAPEGSPNQRVLGTFFPEDAQDALERECPVCQRPFSLVRFKHRCKACDRNVCNDCSKSRLRLADMGLEFKNLRGRVRPNKSSRVCDPCARSYFESKLEADTTHSSHTLLATDATESTSLLPTTHLHLALSSRPLLRRRHFAFFGLFSFLLLLRVLTPRTILDASIESPKPWLLLGGDAAIAVIHRMTRLDVFGVGLLVLIALDEWLSFQRARSVKRRPVSMATSMPIAVAAGGSGVVDVDAMAGGGGPIDVDTPVNESDDLVSLDKLSQILDESAAEGAALGIASYLDTSAETAKLLVCFGKATSFAGSTVSGYISSIEGTLSAGLEPQWRDTKPTLASIVTKEVELGVATTGGKKHPSVSRSILRLIWFLDFVETILRVLIESPTDDLGHGVSKAYEATLGTRHPWLIRKGVMTALSSCPTRPAVLAPMVSKQANVLTHLGEIREQMKVVIEHARTLLAEKELLDIK</sequence>
<dbReference type="InterPro" id="IPR017455">
    <property type="entry name" value="Znf_FYVE-rel"/>
</dbReference>
<dbReference type="PANTHER" id="PTHR10219">
    <property type="entry name" value="GLYCOLIPID TRANSFER PROTEIN-RELATED"/>
    <property type="match status" value="1"/>
</dbReference>
<evidence type="ECO:0000256" key="3">
    <source>
        <dbReference type="ARBA" id="ARBA00022833"/>
    </source>
</evidence>
<reference evidence="7" key="2">
    <citation type="submission" date="2019-06" db="EMBL/GenBank/DDBJ databases">
        <title>Genomics analysis of Aphanomyces spp. identifies a new class of oomycete effector associated with host adaptation.</title>
        <authorList>
            <person name="Gaulin E."/>
        </authorList>
    </citation>
    <scope>NUCLEOTIDE SEQUENCE</scope>
    <source>
        <strain evidence="7">CBS 578.67</strain>
    </source>
</reference>
<evidence type="ECO:0000259" key="6">
    <source>
        <dbReference type="PROSITE" id="PS50178"/>
    </source>
</evidence>
<evidence type="ECO:0000256" key="2">
    <source>
        <dbReference type="ARBA" id="ARBA00022771"/>
    </source>
</evidence>
<dbReference type="InterPro" id="IPR013083">
    <property type="entry name" value="Znf_RING/FYVE/PHD"/>
</dbReference>
<feature type="compositionally biased region" description="Pro residues" evidence="5">
    <location>
        <begin position="8"/>
        <end position="17"/>
    </location>
</feature>
<accession>A0A485KIX0</accession>
<evidence type="ECO:0000256" key="1">
    <source>
        <dbReference type="ARBA" id="ARBA00022723"/>
    </source>
</evidence>
<feature type="domain" description="FYVE-type" evidence="6">
    <location>
        <begin position="49"/>
        <end position="120"/>
    </location>
</feature>
<dbReference type="SMART" id="SM00064">
    <property type="entry name" value="FYVE"/>
    <property type="match status" value="1"/>
</dbReference>
<dbReference type="Gene3D" id="3.30.40.10">
    <property type="entry name" value="Zinc/RING finger domain, C3HC4 (zinc finger)"/>
    <property type="match status" value="1"/>
</dbReference>
<keyword evidence="1" id="KW-0479">Metal-binding</keyword>
<proteinExistence type="predicted"/>
<dbReference type="InterPro" id="IPR036497">
    <property type="entry name" value="GLTP_sf"/>
</dbReference>
<feature type="region of interest" description="Disordered" evidence="5">
    <location>
        <begin position="1"/>
        <end position="36"/>
    </location>
</feature>
<gene>
    <name evidence="8" type="primary">Aste57867_7884</name>
    <name evidence="7" type="ORF">As57867_007854</name>
    <name evidence="8" type="ORF">ASTE57867_7884</name>
</gene>
<evidence type="ECO:0000313" key="9">
    <source>
        <dbReference type="Proteomes" id="UP000332933"/>
    </source>
</evidence>
<dbReference type="OrthoDB" id="116883at2759"/>
<evidence type="ECO:0000313" key="8">
    <source>
        <dbReference type="EMBL" id="VFT84777.1"/>
    </source>
</evidence>
<dbReference type="Pfam" id="PF01363">
    <property type="entry name" value="FYVE"/>
    <property type="match status" value="1"/>
</dbReference>
<dbReference type="GO" id="GO:0008270">
    <property type="term" value="F:zinc ion binding"/>
    <property type="evidence" value="ECO:0007669"/>
    <property type="project" value="UniProtKB-KW"/>
</dbReference>
<dbReference type="GO" id="GO:0016020">
    <property type="term" value="C:membrane"/>
    <property type="evidence" value="ECO:0007669"/>
    <property type="project" value="TreeGrafter"/>
</dbReference>
<dbReference type="EMBL" id="CAADRA010005014">
    <property type="protein sequence ID" value="VFT84777.1"/>
    <property type="molecule type" value="Genomic_DNA"/>
</dbReference>
<dbReference type="PANTHER" id="PTHR10219:SF43">
    <property type="entry name" value="GLYCOLIPID TRANSFER PROTEIN DOMAIN-CONTAINING PROTEIN"/>
    <property type="match status" value="1"/>
</dbReference>
<dbReference type="GO" id="GO:1902388">
    <property type="term" value="F:ceramide 1-phosphate transfer activity"/>
    <property type="evidence" value="ECO:0007669"/>
    <property type="project" value="TreeGrafter"/>
</dbReference>